<keyword evidence="3" id="KW-0964">Secreted</keyword>
<evidence type="ECO:0000256" key="3">
    <source>
        <dbReference type="ARBA" id="ARBA00022525"/>
    </source>
</evidence>
<organism evidence="11 12">
    <name type="scientific">Actinacidiphila acididurans</name>
    <dbReference type="NCBI Taxonomy" id="2784346"/>
    <lineage>
        <taxon>Bacteria</taxon>
        <taxon>Bacillati</taxon>
        <taxon>Actinomycetota</taxon>
        <taxon>Actinomycetes</taxon>
        <taxon>Kitasatosporales</taxon>
        <taxon>Streptomycetaceae</taxon>
        <taxon>Actinacidiphila</taxon>
    </lineage>
</organism>
<keyword evidence="8" id="KW-0472">Membrane</keyword>
<comment type="subcellular location">
    <subcellularLocation>
        <location evidence="1">Secreted</location>
        <location evidence="1">Cell wall</location>
    </subcellularLocation>
</comment>
<evidence type="ECO:0000259" key="10">
    <source>
        <dbReference type="PROSITE" id="PS51884"/>
    </source>
</evidence>
<feature type="transmembrane region" description="Helical" evidence="8">
    <location>
        <begin position="281"/>
        <end position="300"/>
    </location>
</feature>
<feature type="region of interest" description="Disordered" evidence="7">
    <location>
        <begin position="81"/>
        <end position="180"/>
    </location>
</feature>
<keyword evidence="2" id="KW-0134">Cell wall</keyword>
<evidence type="ECO:0000256" key="7">
    <source>
        <dbReference type="SAM" id="MobiDB-lite"/>
    </source>
</evidence>
<keyword evidence="12" id="KW-1185">Reference proteome</keyword>
<evidence type="ECO:0000313" key="11">
    <source>
        <dbReference type="EMBL" id="MBM9505779.1"/>
    </source>
</evidence>
<dbReference type="Proteomes" id="UP000749040">
    <property type="component" value="Unassembled WGS sequence"/>
</dbReference>
<evidence type="ECO:0000256" key="8">
    <source>
        <dbReference type="SAM" id="Phobius"/>
    </source>
</evidence>
<feature type="compositionally biased region" description="Low complexity" evidence="7">
    <location>
        <begin position="255"/>
        <end position="264"/>
    </location>
</feature>
<evidence type="ECO:0000256" key="2">
    <source>
        <dbReference type="ARBA" id="ARBA00022512"/>
    </source>
</evidence>
<comment type="caution">
    <text evidence="11">The sequence shown here is derived from an EMBL/GenBank/DDBJ whole genome shotgun (WGS) entry which is preliminary data.</text>
</comment>
<dbReference type="Pfam" id="PF03777">
    <property type="entry name" value="ChpA-C"/>
    <property type="match status" value="2"/>
</dbReference>
<evidence type="ECO:0000256" key="9">
    <source>
        <dbReference type="SAM" id="SignalP"/>
    </source>
</evidence>
<keyword evidence="6" id="KW-0034">Amyloid</keyword>
<evidence type="ECO:0000256" key="5">
    <source>
        <dbReference type="ARBA" id="ARBA00022889"/>
    </source>
</evidence>
<feature type="compositionally biased region" description="Low complexity" evidence="7">
    <location>
        <begin position="85"/>
        <end position="156"/>
    </location>
</feature>
<evidence type="ECO:0000256" key="6">
    <source>
        <dbReference type="ARBA" id="ARBA00023087"/>
    </source>
</evidence>
<name>A0ABS2TR16_9ACTN</name>
<feature type="compositionally biased region" description="Pro residues" evidence="7">
    <location>
        <begin position="228"/>
        <end position="247"/>
    </location>
</feature>
<keyword evidence="4 9" id="KW-0732">Signal</keyword>
<keyword evidence="5" id="KW-0130">Cell adhesion</keyword>
<dbReference type="PROSITE" id="PS51884">
    <property type="entry name" value="CHAPLIN"/>
    <property type="match status" value="2"/>
</dbReference>
<feature type="region of interest" description="Disordered" evidence="7">
    <location>
        <begin position="214"/>
        <end position="264"/>
    </location>
</feature>
<dbReference type="RefSeq" id="WP_205357656.1">
    <property type="nucleotide sequence ID" value="NZ_JADKYB010000007.1"/>
</dbReference>
<gene>
    <name evidence="11" type="ORF">ITX44_14695</name>
</gene>
<feature type="domain" description="Chaplin" evidence="10">
    <location>
        <begin position="39"/>
        <end position="79"/>
    </location>
</feature>
<protein>
    <submittedName>
        <fullName evidence="11">Chaplin</fullName>
    </submittedName>
</protein>
<dbReference type="InterPro" id="IPR005528">
    <property type="entry name" value="ChpA-H"/>
</dbReference>
<feature type="signal peptide" evidence="9">
    <location>
        <begin position="1"/>
        <end position="28"/>
    </location>
</feature>
<proteinExistence type="predicted"/>
<keyword evidence="8" id="KW-0812">Transmembrane</keyword>
<feature type="chain" id="PRO_5045952670" evidence="9">
    <location>
        <begin position="29"/>
        <end position="311"/>
    </location>
</feature>
<evidence type="ECO:0000256" key="1">
    <source>
        <dbReference type="ARBA" id="ARBA00004191"/>
    </source>
</evidence>
<reference evidence="11 12" key="1">
    <citation type="submission" date="2021-01" db="EMBL/GenBank/DDBJ databases">
        <title>Streptomyces acididurans sp. nov., isolated from a peat swamp forest soil.</title>
        <authorList>
            <person name="Chantavorakit T."/>
            <person name="Duangmal K."/>
        </authorList>
    </citation>
    <scope>NUCLEOTIDE SEQUENCE [LARGE SCALE GENOMIC DNA]</scope>
    <source>
        <strain evidence="11 12">KK5PA1</strain>
    </source>
</reference>
<evidence type="ECO:0000256" key="4">
    <source>
        <dbReference type="ARBA" id="ARBA00022729"/>
    </source>
</evidence>
<dbReference type="EMBL" id="JADKYB010000007">
    <property type="protein sequence ID" value="MBM9505779.1"/>
    <property type="molecule type" value="Genomic_DNA"/>
</dbReference>
<evidence type="ECO:0000313" key="12">
    <source>
        <dbReference type="Proteomes" id="UP000749040"/>
    </source>
</evidence>
<keyword evidence="8" id="KW-1133">Transmembrane helix</keyword>
<feature type="domain" description="Chaplin" evidence="10">
    <location>
        <begin position="177"/>
        <end position="217"/>
    </location>
</feature>
<accession>A0ABS2TR16</accession>
<sequence length="311" mass="29134">MRHILSRSMLTVAAASSILAVTGGYATADSDAQAGAVGSPGLLSGNTVSAPIDVPVNACGDTIDVVGLGNAAFGDNCGNVSQSHAAGTQASAPSGTSSSGSTGSTGSSGASGSSAASGPAPSGTSGSSATGSSGASGSGPATNSGTPAQSALPGTGALSGGGSYGAGATSQSLTEGSPGVLSGNSVDVPVHVPVNACGDTVDIVGLLNPTMGSSCGNVSQGSSVSTPPATPQQPSAPPVNPGGPKVPAPVVTHQPAPYAAPPAAHRIDEPRLADTGFDGRTAYAAGASGAVLLAGGLLLFRRAGRRAAHAR</sequence>